<evidence type="ECO:0000313" key="10">
    <source>
        <dbReference type="EMBL" id="KAH0555740.1"/>
    </source>
</evidence>
<dbReference type="SUPFAM" id="SSF50630">
    <property type="entry name" value="Acid proteases"/>
    <property type="match status" value="1"/>
</dbReference>
<dbReference type="InterPro" id="IPR033876">
    <property type="entry name" value="SAP-like"/>
</dbReference>
<evidence type="ECO:0000256" key="3">
    <source>
        <dbReference type="ARBA" id="ARBA00022729"/>
    </source>
</evidence>
<keyword evidence="4" id="KW-0064">Aspartyl protease</keyword>
<evidence type="ECO:0000256" key="1">
    <source>
        <dbReference type="ARBA" id="ARBA00007447"/>
    </source>
</evidence>
<dbReference type="InterPro" id="IPR021109">
    <property type="entry name" value="Peptidase_aspartic_dom_sf"/>
</dbReference>
<proteinExistence type="inferred from homology"/>
<dbReference type="CDD" id="cd05474">
    <property type="entry name" value="SAP_like"/>
    <property type="match status" value="1"/>
</dbReference>
<dbReference type="AlphaFoldDB" id="A0A9P8I8C0"/>
<dbReference type="Proteomes" id="UP000750711">
    <property type="component" value="Unassembled WGS sequence"/>
</dbReference>
<keyword evidence="2" id="KW-0645">Protease</keyword>
<evidence type="ECO:0000256" key="2">
    <source>
        <dbReference type="ARBA" id="ARBA00022670"/>
    </source>
</evidence>
<dbReference type="PANTHER" id="PTHR47966:SF65">
    <property type="entry name" value="ASPARTIC-TYPE ENDOPEPTIDASE"/>
    <property type="match status" value="1"/>
</dbReference>
<dbReference type="PRINTS" id="PR00792">
    <property type="entry name" value="PEPSIN"/>
</dbReference>
<keyword evidence="11" id="KW-1185">Reference proteome</keyword>
<accession>A0A9P8I8C0</accession>
<feature type="compositionally biased region" description="Low complexity" evidence="7">
    <location>
        <begin position="415"/>
        <end position="427"/>
    </location>
</feature>
<dbReference type="EMBL" id="JAGHQM010001383">
    <property type="protein sequence ID" value="KAH0555740.1"/>
    <property type="molecule type" value="Genomic_DNA"/>
</dbReference>
<dbReference type="PANTHER" id="PTHR47966">
    <property type="entry name" value="BETA-SITE APP-CLEAVING ENZYME, ISOFORM A-RELATED"/>
    <property type="match status" value="1"/>
</dbReference>
<evidence type="ECO:0000313" key="11">
    <source>
        <dbReference type="Proteomes" id="UP000750711"/>
    </source>
</evidence>
<feature type="active site" evidence="6">
    <location>
        <position position="81"/>
    </location>
</feature>
<evidence type="ECO:0000256" key="5">
    <source>
        <dbReference type="ARBA" id="ARBA00022801"/>
    </source>
</evidence>
<comment type="caution">
    <text evidence="10">The sequence shown here is derived from an EMBL/GenBank/DDBJ whole genome shotgun (WGS) entry which is preliminary data.</text>
</comment>
<gene>
    <name evidence="10" type="ORF">GP486_006315</name>
</gene>
<feature type="signal peptide" evidence="8">
    <location>
        <begin position="1"/>
        <end position="18"/>
    </location>
</feature>
<feature type="chain" id="PRO_5040157099" description="Peptidase A1 domain-containing protein" evidence="8">
    <location>
        <begin position="19"/>
        <end position="479"/>
    </location>
</feature>
<name>A0A9P8I8C0_9PEZI</name>
<dbReference type="PROSITE" id="PS51767">
    <property type="entry name" value="PEPTIDASE_A1"/>
    <property type="match status" value="1"/>
</dbReference>
<evidence type="ECO:0000256" key="7">
    <source>
        <dbReference type="SAM" id="MobiDB-lite"/>
    </source>
</evidence>
<feature type="active site" evidence="6">
    <location>
        <position position="279"/>
    </location>
</feature>
<protein>
    <recommendedName>
        <fullName evidence="9">Peptidase A1 domain-containing protein</fullName>
    </recommendedName>
</protein>
<organism evidence="10 11">
    <name type="scientific">Trichoglossum hirsutum</name>
    <dbReference type="NCBI Taxonomy" id="265104"/>
    <lineage>
        <taxon>Eukaryota</taxon>
        <taxon>Fungi</taxon>
        <taxon>Dikarya</taxon>
        <taxon>Ascomycota</taxon>
        <taxon>Pezizomycotina</taxon>
        <taxon>Geoglossomycetes</taxon>
        <taxon>Geoglossales</taxon>
        <taxon>Geoglossaceae</taxon>
        <taxon>Trichoglossum</taxon>
    </lineage>
</organism>
<dbReference type="InterPro" id="IPR001461">
    <property type="entry name" value="Aspartic_peptidase_A1"/>
</dbReference>
<reference evidence="10" key="1">
    <citation type="submission" date="2021-03" db="EMBL/GenBank/DDBJ databases">
        <title>Comparative genomics and phylogenomic investigation of the class Geoglossomycetes provide insights into ecological specialization and systematics.</title>
        <authorList>
            <person name="Melie T."/>
            <person name="Pirro S."/>
            <person name="Miller A.N."/>
            <person name="Quandt A."/>
        </authorList>
    </citation>
    <scope>NUCLEOTIDE SEQUENCE</scope>
    <source>
        <strain evidence="10">CAQ_001_2017</strain>
    </source>
</reference>
<keyword evidence="5" id="KW-0378">Hydrolase</keyword>
<dbReference type="GO" id="GO:0006508">
    <property type="term" value="P:proteolysis"/>
    <property type="evidence" value="ECO:0007669"/>
    <property type="project" value="UniProtKB-KW"/>
</dbReference>
<evidence type="ECO:0000256" key="8">
    <source>
        <dbReference type="SAM" id="SignalP"/>
    </source>
</evidence>
<dbReference type="Pfam" id="PF00026">
    <property type="entry name" value="Asp"/>
    <property type="match status" value="1"/>
</dbReference>
<dbReference type="GO" id="GO:0004190">
    <property type="term" value="F:aspartic-type endopeptidase activity"/>
    <property type="evidence" value="ECO:0007669"/>
    <property type="project" value="UniProtKB-KW"/>
</dbReference>
<dbReference type="Gene3D" id="2.40.70.10">
    <property type="entry name" value="Acid Proteases"/>
    <property type="match status" value="2"/>
</dbReference>
<evidence type="ECO:0000259" key="9">
    <source>
        <dbReference type="PROSITE" id="PS51767"/>
    </source>
</evidence>
<comment type="similarity">
    <text evidence="1">Belongs to the peptidase A1 family.</text>
</comment>
<keyword evidence="3 8" id="KW-0732">Signal</keyword>
<feature type="domain" description="Peptidase A1" evidence="9">
    <location>
        <begin position="63"/>
        <end position="385"/>
    </location>
</feature>
<evidence type="ECO:0000256" key="4">
    <source>
        <dbReference type="ARBA" id="ARBA00022750"/>
    </source>
</evidence>
<feature type="non-terminal residue" evidence="10">
    <location>
        <position position="1"/>
    </location>
</feature>
<feature type="compositionally biased region" description="Polar residues" evidence="7">
    <location>
        <begin position="441"/>
        <end position="452"/>
    </location>
</feature>
<dbReference type="InterPro" id="IPR033121">
    <property type="entry name" value="PEPTIDASE_A1"/>
</dbReference>
<sequence>MLSTLFAVALSLITLSSASTLPIVERDSGYLNLPIVATNWAGQTPGSKRQDVPLANTLHGTLYLVNFTIGTPPQPVSVQIDTGSAETWVDPVCSTAGGPSKIALCNSLPVYHPASSSTGVRTGSSNVLSYGTGHATIDYYTDNFILGGTTIVAQKFGVATSSQDIGSGIMGVGPELTGLTTYPLVIDQLALQGKINSRAFSLDLRNVDDPNGSIIFGGVDTKKYTGHLEKRPIIPAASAPKGGDRYWIYMTSLGITKPGQSPKSYTLSGGAQGQPVFLDSGATLSGLPPALAAAIVADFPGATLDPSTNLYTVDCAVASQAGTVDFGFGNTTIHVPYHEFIWRDPTGTCNVGVEVATDGEPVLGDSFLRAAYVVYDQDNQNIHVANAANCGTNVVTIGKGPDAVPSITGACNANSTAPTTPKTSTSPPSSPSPTKPGQSTVTPKPTSTNPVQFTGDAGMMKMSVAAVVVAVLSTIAIGS</sequence>
<evidence type="ECO:0000256" key="6">
    <source>
        <dbReference type="PIRSR" id="PIRSR601461-1"/>
    </source>
</evidence>
<feature type="region of interest" description="Disordered" evidence="7">
    <location>
        <begin position="409"/>
        <end position="453"/>
    </location>
</feature>